<dbReference type="RefSeq" id="WP_009274873.1">
    <property type="nucleotide sequence ID" value="NZ_CAXSUO010000009.1"/>
</dbReference>
<dbReference type="AlphaFoldDB" id="A0A6I2NQL7"/>
<comment type="caution">
    <text evidence="3">The sequence shown here is derived from an EMBL/GenBank/DDBJ whole genome shotgun (WGS) entry which is preliminary data.</text>
</comment>
<evidence type="ECO:0000259" key="2">
    <source>
        <dbReference type="PROSITE" id="PS51534"/>
    </source>
</evidence>
<dbReference type="InterPro" id="IPR000157">
    <property type="entry name" value="TIR_dom"/>
</dbReference>
<dbReference type="Pfam" id="PF13676">
    <property type="entry name" value="TIR_2"/>
    <property type="match status" value="1"/>
</dbReference>
<dbReference type="InterPro" id="IPR013568">
    <property type="entry name" value="SEFIR_dom"/>
</dbReference>
<protein>
    <submittedName>
        <fullName evidence="3">TIR domain-containing protein</fullName>
    </submittedName>
</protein>
<dbReference type="GO" id="GO:0007165">
    <property type="term" value="P:signal transduction"/>
    <property type="evidence" value="ECO:0007669"/>
    <property type="project" value="InterPro"/>
</dbReference>
<evidence type="ECO:0000259" key="1">
    <source>
        <dbReference type="PROSITE" id="PS50104"/>
    </source>
</evidence>
<accession>A0A6I2NQL7</accession>
<name>A0A6I2NQL7_PARDI</name>
<dbReference type="Gene3D" id="3.40.50.10140">
    <property type="entry name" value="Toll/interleukin-1 receptor homology (TIR) domain"/>
    <property type="match status" value="1"/>
</dbReference>
<dbReference type="Proteomes" id="UP000432516">
    <property type="component" value="Unassembled WGS sequence"/>
</dbReference>
<evidence type="ECO:0000313" key="3">
    <source>
        <dbReference type="EMBL" id="MRZ55846.1"/>
    </source>
</evidence>
<evidence type="ECO:0000313" key="4">
    <source>
        <dbReference type="Proteomes" id="UP000432516"/>
    </source>
</evidence>
<gene>
    <name evidence="3" type="ORF">GKD68_14025</name>
</gene>
<feature type="domain" description="SEFIR" evidence="2">
    <location>
        <begin position="5"/>
        <end position="137"/>
    </location>
</feature>
<reference evidence="3 4" key="1">
    <citation type="journal article" date="2019" name="Nat. Med.">
        <title>A library of human gut bacterial isolates paired with longitudinal multiomics data enables mechanistic microbiome research.</title>
        <authorList>
            <person name="Poyet M."/>
            <person name="Groussin M."/>
            <person name="Gibbons S.M."/>
            <person name="Avila-Pacheco J."/>
            <person name="Jiang X."/>
            <person name="Kearney S.M."/>
            <person name="Perrotta A.R."/>
            <person name="Berdy B."/>
            <person name="Zhao S."/>
            <person name="Lieberman T.D."/>
            <person name="Swanson P.K."/>
            <person name="Smith M."/>
            <person name="Roesemann S."/>
            <person name="Alexander J.E."/>
            <person name="Rich S.A."/>
            <person name="Livny J."/>
            <person name="Vlamakis H."/>
            <person name="Clish C."/>
            <person name="Bullock K."/>
            <person name="Deik A."/>
            <person name="Scott J."/>
            <person name="Pierce K.A."/>
            <person name="Xavier R.J."/>
            <person name="Alm E.J."/>
        </authorList>
    </citation>
    <scope>NUCLEOTIDE SEQUENCE [LARGE SCALE GENOMIC DNA]</scope>
    <source>
        <strain evidence="3 4">BIOML-A2</strain>
    </source>
</reference>
<dbReference type="InterPro" id="IPR035897">
    <property type="entry name" value="Toll_tir_struct_dom_sf"/>
</dbReference>
<organism evidence="3 4">
    <name type="scientific">Parabacteroides distasonis</name>
    <dbReference type="NCBI Taxonomy" id="823"/>
    <lineage>
        <taxon>Bacteria</taxon>
        <taxon>Pseudomonadati</taxon>
        <taxon>Bacteroidota</taxon>
        <taxon>Bacteroidia</taxon>
        <taxon>Bacteroidales</taxon>
        <taxon>Tannerellaceae</taxon>
        <taxon>Parabacteroides</taxon>
    </lineage>
</organism>
<dbReference type="SUPFAM" id="SSF52200">
    <property type="entry name" value="Toll/Interleukin receptor TIR domain"/>
    <property type="match status" value="1"/>
</dbReference>
<dbReference type="EMBL" id="WKNE01000010">
    <property type="protein sequence ID" value="MRZ55846.1"/>
    <property type="molecule type" value="Genomic_DNA"/>
</dbReference>
<proteinExistence type="predicted"/>
<dbReference type="PROSITE" id="PS51534">
    <property type="entry name" value="SEFIR"/>
    <property type="match status" value="1"/>
</dbReference>
<feature type="domain" description="TIR" evidence="1">
    <location>
        <begin position="4"/>
        <end position="152"/>
    </location>
</feature>
<sequence>MESEIKKAFISYAWDNEEHKNWVLKLASDLRHHGIDAILDQWDARLGNDLSFFMEQGLTTSHFVLCVCSDKYIEKANGGIGGAGYEKRILAAEMMDNDDKRFIIPVIKRNFQVRKLPTFLSGLKYVDFDNGQYYDNYQELLERIYDEDIKKKPPLGSNPFISSIISDQITTKLSIEQIEFQNPVFEGKASFDYKRNSGSYTIGEGDYIFVTHWSECGHNSIHCYRDYIYRLGYNPNYTEFPSPNEFINFDFSSRAKSVNVGEIVLLENRNHKFAALRVTRVVRRDEDINHLLEFEYKIYKEIESE</sequence>
<dbReference type="PROSITE" id="PS50104">
    <property type="entry name" value="TIR"/>
    <property type="match status" value="1"/>
</dbReference>